<keyword evidence="2" id="KW-1185">Reference proteome</keyword>
<dbReference type="Proteomes" id="UP000823521">
    <property type="component" value="Unassembled WGS sequence"/>
</dbReference>
<evidence type="ECO:0008006" key="3">
    <source>
        <dbReference type="Google" id="ProtNLM"/>
    </source>
</evidence>
<dbReference type="SUPFAM" id="SSF46785">
    <property type="entry name" value="Winged helix' DNA-binding domain"/>
    <property type="match status" value="1"/>
</dbReference>
<gene>
    <name evidence="1" type="ORF">GSF22_18450</name>
</gene>
<comment type="caution">
    <text evidence="1">The sequence shown here is derived from an EMBL/GenBank/DDBJ whole genome shotgun (WGS) entry which is preliminary data.</text>
</comment>
<evidence type="ECO:0000313" key="2">
    <source>
        <dbReference type="Proteomes" id="UP000823521"/>
    </source>
</evidence>
<dbReference type="InterPro" id="IPR036390">
    <property type="entry name" value="WH_DNA-bd_sf"/>
</dbReference>
<name>A0ABS3VTV9_MICEH</name>
<proteinExistence type="predicted"/>
<accession>A0ABS3VTV9</accession>
<reference evidence="1 2" key="1">
    <citation type="submission" date="2019-12" db="EMBL/GenBank/DDBJ databases">
        <title>Whole genome sequencing of endophytic Actinobacterium Micromonospora sp. MPMI6T.</title>
        <authorList>
            <person name="Evv R."/>
            <person name="Podile A.R."/>
        </authorList>
    </citation>
    <scope>NUCLEOTIDE SEQUENCE [LARGE SCALE GENOMIC DNA]</scope>
    <source>
        <strain evidence="1 2">MPMI6</strain>
    </source>
</reference>
<sequence>MSTVADVPSLTPNQINALVVLMVEARELTNSELRELAGFTLTGKDNRKLVDEGLVATDRSHRPFTHELTDRGWRVLRQLHTVPPPRAGGSATRSLFTVLRNTHRALDRLRVSPAEFFTQTSAPGPAAPVDADGAAAAGPAPVDLVRAAYQDLAGSPGSWVGLADLRDRLGGQDRAAVDEALRTLVHQPGVRIIPVANTKSLTARDRAAAVRIGDEDNHALSIGPA</sequence>
<organism evidence="1 2">
    <name type="scientific">Micromonospora echinofusca</name>
    <dbReference type="NCBI Taxonomy" id="47858"/>
    <lineage>
        <taxon>Bacteria</taxon>
        <taxon>Bacillati</taxon>
        <taxon>Actinomycetota</taxon>
        <taxon>Actinomycetes</taxon>
        <taxon>Micromonosporales</taxon>
        <taxon>Micromonosporaceae</taxon>
        <taxon>Micromonospora</taxon>
    </lineage>
</organism>
<dbReference type="EMBL" id="WVUH01000158">
    <property type="protein sequence ID" value="MBO4207969.1"/>
    <property type="molecule type" value="Genomic_DNA"/>
</dbReference>
<protein>
    <recommendedName>
        <fullName evidence="3">MarR family transcriptional regulator</fullName>
    </recommendedName>
</protein>
<evidence type="ECO:0000313" key="1">
    <source>
        <dbReference type="EMBL" id="MBO4207969.1"/>
    </source>
</evidence>
<dbReference type="RefSeq" id="WP_208814879.1">
    <property type="nucleotide sequence ID" value="NZ_WVUH01000158.1"/>
</dbReference>